<gene>
    <name evidence="3" type="ORF">B0I18_106191</name>
</gene>
<reference evidence="3 4" key="1">
    <citation type="submission" date="2018-03" db="EMBL/GenBank/DDBJ databases">
        <title>Genomic Encyclopedia of Type Strains, Phase III (KMG-III): the genomes of soil and plant-associated and newly described type strains.</title>
        <authorList>
            <person name="Whitman W."/>
        </authorList>
    </citation>
    <scope>NUCLEOTIDE SEQUENCE [LARGE SCALE GENOMIC DNA]</scope>
    <source>
        <strain evidence="3 4">CGMCC 1.12700</strain>
    </source>
</reference>
<dbReference type="SUPFAM" id="SSF55486">
    <property type="entry name" value="Metalloproteases ('zincins'), catalytic domain"/>
    <property type="match status" value="1"/>
</dbReference>
<accession>A0A2P8D1T3</accession>
<dbReference type="Gene3D" id="3.40.390.10">
    <property type="entry name" value="Collagenase (Catalytic Domain)"/>
    <property type="match status" value="1"/>
</dbReference>
<evidence type="ECO:0000259" key="2">
    <source>
        <dbReference type="Pfam" id="PF18962"/>
    </source>
</evidence>
<evidence type="ECO:0000313" key="4">
    <source>
        <dbReference type="Proteomes" id="UP000240572"/>
    </source>
</evidence>
<dbReference type="Proteomes" id="UP000240572">
    <property type="component" value="Unassembled WGS sequence"/>
</dbReference>
<proteinExistence type="predicted"/>
<keyword evidence="4" id="KW-1185">Reference proteome</keyword>
<dbReference type="Pfam" id="PF13583">
    <property type="entry name" value="Reprolysin_4"/>
    <property type="match status" value="1"/>
</dbReference>
<feature type="domain" description="Secretion system C-terminal sorting" evidence="2">
    <location>
        <begin position="670"/>
        <end position="741"/>
    </location>
</feature>
<sequence>MLATLALVLLGPAATQAADNYWSRFEGKEAPSRSPMTVKPKDYRVFALDQARMQSFLNSLPANDQQARALTLPTPGNGFRTFRVWETPVMEPELARQFPEIRTYTAVAEDDPNVTAKIDYTLYGFRAMVYDGSQSFFIDPYSRDADGFYLAFYTDKITQSFQGNCGLNTDLPAPDNGARTTVNEGNDFQNLKKTNGSQRRTFRLALSCTGEYAISVTGVATPTVTQTMNIIVSTVNRMNGVYEREVSESFKLVANNQNIVYVNPATDPFSTAEANSNQSLLNRGGNIDTVIGVQNYDIGHTLSTVGGGIAQLNTLCAASNKGFSASGSGGPDDIIAITHELAHQHSAKHTFQSKGGQCGGQQSEQDGYEPGGGGTLMAYANVCTGDVVQEGQSLYWHVNSLRQITTYVATIPTCGSTVTGNAPVTVPAVSSTPLFIPKETPIELTAPLATIAGTAQITYCWEQYDIGNAGGKEAENGDATEGPSLRSFYPDTSRSLSHPPVSTIINNMYEEPGERLPKKVRDLNFKLTVRSLNQGWGTFNTTDNSLVLKVDANASKFRVTSQADPETWEPGQTKTIRWDVGGTDGDSVRCKWVNIYLSRDNGKSFPYLLVANAPNNGSYNVTVPNVYAEQARVKVKGSGNVFFDVNKGVIKLNGDPTGIKDQDNEDIAAVYPNPATRQVFVRTKTPNATFRVVLFNILGQQISKGDYKGEFTLDVAHLPRGAYFLSLTDNNTAKQSVKKIVLQ</sequence>
<dbReference type="InterPro" id="IPR026444">
    <property type="entry name" value="Secre_tail"/>
</dbReference>
<feature type="signal peptide" evidence="1">
    <location>
        <begin position="1"/>
        <end position="17"/>
    </location>
</feature>
<dbReference type="EMBL" id="PYGD01000006">
    <property type="protein sequence ID" value="PSK91179.1"/>
    <property type="molecule type" value="Genomic_DNA"/>
</dbReference>
<dbReference type="AlphaFoldDB" id="A0A2P8D1T3"/>
<dbReference type="NCBIfam" id="TIGR04183">
    <property type="entry name" value="Por_Secre_tail"/>
    <property type="match status" value="1"/>
</dbReference>
<organism evidence="3 4">
    <name type="scientific">Taibaiella chishuiensis</name>
    <dbReference type="NCBI Taxonomy" id="1434707"/>
    <lineage>
        <taxon>Bacteria</taxon>
        <taxon>Pseudomonadati</taxon>
        <taxon>Bacteroidota</taxon>
        <taxon>Chitinophagia</taxon>
        <taxon>Chitinophagales</taxon>
        <taxon>Chitinophagaceae</taxon>
        <taxon>Taibaiella</taxon>
    </lineage>
</organism>
<dbReference type="Pfam" id="PF18962">
    <property type="entry name" value="Por_Secre_tail"/>
    <property type="match status" value="1"/>
</dbReference>
<name>A0A2P8D1T3_9BACT</name>
<dbReference type="InterPro" id="IPR024079">
    <property type="entry name" value="MetalloPept_cat_dom_sf"/>
</dbReference>
<dbReference type="GO" id="GO:0008237">
    <property type="term" value="F:metallopeptidase activity"/>
    <property type="evidence" value="ECO:0007669"/>
    <property type="project" value="InterPro"/>
</dbReference>
<evidence type="ECO:0000313" key="3">
    <source>
        <dbReference type="EMBL" id="PSK91179.1"/>
    </source>
</evidence>
<evidence type="ECO:0000256" key="1">
    <source>
        <dbReference type="SAM" id="SignalP"/>
    </source>
</evidence>
<feature type="chain" id="PRO_5015136055" evidence="1">
    <location>
        <begin position="18"/>
        <end position="743"/>
    </location>
</feature>
<keyword evidence="1" id="KW-0732">Signal</keyword>
<protein>
    <submittedName>
        <fullName evidence="3">Putative secreted protein (Por secretion system target)</fullName>
    </submittedName>
</protein>
<comment type="caution">
    <text evidence="3">The sequence shown here is derived from an EMBL/GenBank/DDBJ whole genome shotgun (WGS) entry which is preliminary data.</text>
</comment>